<keyword evidence="10" id="KW-1185">Reference proteome</keyword>
<dbReference type="SUPFAM" id="SSF51306">
    <property type="entry name" value="LexA/Signal peptidase"/>
    <property type="match status" value="1"/>
</dbReference>
<feature type="domain" description="Peptidase S24/S26A/S26B/S26C" evidence="8">
    <location>
        <begin position="159"/>
        <end position="274"/>
    </location>
</feature>
<dbReference type="Pfam" id="PF00717">
    <property type="entry name" value="Peptidase_S24"/>
    <property type="match status" value="1"/>
</dbReference>
<dbReference type="RefSeq" id="WP_268600476.1">
    <property type="nucleotide sequence ID" value="NZ_JAMDNP010000086.1"/>
</dbReference>
<dbReference type="InterPro" id="IPR010982">
    <property type="entry name" value="Lambda_DNA-bd_dom_sf"/>
</dbReference>
<dbReference type="InterPro" id="IPR006197">
    <property type="entry name" value="Peptidase_S24_LexA"/>
</dbReference>
<comment type="caution">
    <text evidence="9">The sequence shown here is derived from an EMBL/GenBank/DDBJ whole genome shotgun (WGS) entry which is preliminary data.</text>
</comment>
<dbReference type="PANTHER" id="PTHR33516">
    <property type="entry name" value="LEXA REPRESSOR"/>
    <property type="match status" value="1"/>
</dbReference>
<evidence type="ECO:0000259" key="8">
    <source>
        <dbReference type="Pfam" id="PF00717"/>
    </source>
</evidence>
<dbReference type="PRINTS" id="PR00726">
    <property type="entry name" value="LEXASERPTASE"/>
</dbReference>
<evidence type="ECO:0000256" key="1">
    <source>
        <dbReference type="ARBA" id="ARBA00007484"/>
    </source>
</evidence>
<keyword evidence="2" id="KW-0227">DNA damage</keyword>
<evidence type="ECO:0000256" key="7">
    <source>
        <dbReference type="RuleBase" id="RU003991"/>
    </source>
</evidence>
<dbReference type="InterPro" id="IPR050077">
    <property type="entry name" value="LexA_repressor"/>
</dbReference>
<accession>A0ABT4H5L8</accession>
<evidence type="ECO:0000256" key="3">
    <source>
        <dbReference type="ARBA" id="ARBA00022801"/>
    </source>
</evidence>
<dbReference type="Proteomes" id="UP001527181">
    <property type="component" value="Unassembled WGS sequence"/>
</dbReference>
<dbReference type="InterPro" id="IPR036286">
    <property type="entry name" value="LexA/Signal_pep-like_sf"/>
</dbReference>
<gene>
    <name evidence="9" type="ORF">M5X12_27645</name>
</gene>
<evidence type="ECO:0000256" key="6">
    <source>
        <dbReference type="ARBA" id="ARBA00023236"/>
    </source>
</evidence>
<reference evidence="9 10" key="1">
    <citation type="submission" date="2022-05" db="EMBL/GenBank/DDBJ databases">
        <title>Genome Sequencing of Bee-Associated Microbes.</title>
        <authorList>
            <person name="Dunlap C."/>
        </authorList>
    </citation>
    <scope>NUCLEOTIDE SEQUENCE [LARGE SCALE GENOMIC DNA]</scope>
    <source>
        <strain evidence="9 10">NRRL B-04010</strain>
    </source>
</reference>
<dbReference type="Gene3D" id="1.10.260.40">
    <property type="entry name" value="lambda repressor-like DNA-binding domains"/>
    <property type="match status" value="1"/>
</dbReference>
<dbReference type="CDD" id="cd06529">
    <property type="entry name" value="S24_LexA-like"/>
    <property type="match status" value="1"/>
</dbReference>
<keyword evidence="3 7" id="KW-0378">Hydrolase</keyword>
<evidence type="ECO:0000256" key="5">
    <source>
        <dbReference type="ARBA" id="ARBA00023204"/>
    </source>
</evidence>
<dbReference type="PANTHER" id="PTHR33516:SF2">
    <property type="entry name" value="LEXA REPRESSOR-RELATED"/>
    <property type="match status" value="1"/>
</dbReference>
<evidence type="ECO:0000256" key="2">
    <source>
        <dbReference type="ARBA" id="ARBA00022763"/>
    </source>
</evidence>
<dbReference type="EMBL" id="JAMDNP010000086">
    <property type="protein sequence ID" value="MCY9764280.1"/>
    <property type="molecule type" value="Genomic_DNA"/>
</dbReference>
<comment type="similarity">
    <text evidence="1 7">Belongs to the peptidase S24 family.</text>
</comment>
<name>A0ABT4H5L8_PAEAL</name>
<evidence type="ECO:0000256" key="4">
    <source>
        <dbReference type="ARBA" id="ARBA00022813"/>
    </source>
</evidence>
<dbReference type="InterPro" id="IPR015927">
    <property type="entry name" value="Peptidase_S24_S26A/B/C"/>
</dbReference>
<sequence>MDYGKLVKKYIEESDLSLGEIASKMAELGVKTDRSYLSKLRNNSKYPASEEVNKALAKVTGGDEDTLIFAAFMEKAPEVAKRYFSKISDLDSYLKKFAESINDDNLKELLKVINVDEKIELFKIIAEDAVKQGVNINSFIVKESDDITPYNMDTMKRIPLFGQIATGQPIDCTEYYEGYTCVDSSVLRGRDGFALRVKGDSMIGDRIYNGDIVVVVVQPEVMPSDIAVVRVGQGAASLKRVKKQGDFCILSPSNPSMEPILVPVKDVEVVGKVVEVKFQLP</sequence>
<proteinExistence type="inferred from homology"/>
<dbReference type="InterPro" id="IPR039418">
    <property type="entry name" value="LexA-like"/>
</dbReference>
<evidence type="ECO:0000313" key="9">
    <source>
        <dbReference type="EMBL" id="MCY9764280.1"/>
    </source>
</evidence>
<keyword evidence="6" id="KW-0742">SOS response</keyword>
<dbReference type="Gene3D" id="2.10.109.10">
    <property type="entry name" value="Umud Fragment, subunit A"/>
    <property type="match status" value="1"/>
</dbReference>
<organism evidence="9 10">
    <name type="scientific">Paenibacillus alvei</name>
    <name type="common">Bacillus alvei</name>
    <dbReference type="NCBI Taxonomy" id="44250"/>
    <lineage>
        <taxon>Bacteria</taxon>
        <taxon>Bacillati</taxon>
        <taxon>Bacillota</taxon>
        <taxon>Bacilli</taxon>
        <taxon>Bacillales</taxon>
        <taxon>Paenibacillaceae</taxon>
        <taxon>Paenibacillus</taxon>
    </lineage>
</organism>
<keyword evidence="5" id="KW-0234">DNA repair</keyword>
<keyword evidence="4 7" id="KW-0068">Autocatalytic cleavage</keyword>
<protein>
    <recommendedName>
        <fullName evidence="8">Peptidase S24/S26A/S26B/S26C domain-containing protein</fullName>
    </recommendedName>
</protein>
<evidence type="ECO:0000313" key="10">
    <source>
        <dbReference type="Proteomes" id="UP001527181"/>
    </source>
</evidence>